<evidence type="ECO:0000313" key="2">
    <source>
        <dbReference type="EMBL" id="GIG33572.1"/>
    </source>
</evidence>
<gene>
    <name evidence="3" type="ORF">BKA21_003613</name>
    <name evidence="2" type="ORF">Col01nite_27310</name>
</gene>
<accession>A0A7Y9FIV7</accession>
<keyword evidence="5" id="KW-1185">Reference proteome</keyword>
<dbReference type="EMBL" id="JACCBK010000001">
    <property type="protein sequence ID" value="NYD88064.1"/>
    <property type="molecule type" value="Genomic_DNA"/>
</dbReference>
<dbReference type="RefSeq" id="WP_140460378.1">
    <property type="nucleotide sequence ID" value="NZ_BAABFI010000006.1"/>
</dbReference>
<evidence type="ECO:0000313" key="3">
    <source>
        <dbReference type="EMBL" id="NYD88064.1"/>
    </source>
</evidence>
<feature type="domain" description="Suppressor of fused-like" evidence="1">
    <location>
        <begin position="40"/>
        <end position="183"/>
    </location>
</feature>
<comment type="caution">
    <text evidence="3">The sequence shown here is derived from an EMBL/GenBank/DDBJ whole genome shotgun (WGS) entry which is preliminary data.</text>
</comment>
<dbReference type="AlphaFoldDB" id="A0A7Y9FIV7"/>
<dbReference type="Proteomes" id="UP000618382">
    <property type="component" value="Unassembled WGS sequence"/>
</dbReference>
<reference evidence="2 5" key="2">
    <citation type="submission" date="2021-01" db="EMBL/GenBank/DDBJ databases">
        <title>Whole genome shotgun sequence of Cellulomonas oligotrophica NBRC 109435.</title>
        <authorList>
            <person name="Komaki H."/>
            <person name="Tamura T."/>
        </authorList>
    </citation>
    <scope>NUCLEOTIDE SEQUENCE [LARGE SCALE GENOMIC DNA]</scope>
    <source>
        <strain evidence="2 5">NBRC 109435</strain>
    </source>
</reference>
<organism evidence="3 4">
    <name type="scientific">Cellulomonas oligotrophica</name>
    <dbReference type="NCBI Taxonomy" id="931536"/>
    <lineage>
        <taxon>Bacteria</taxon>
        <taxon>Bacillati</taxon>
        <taxon>Actinomycetota</taxon>
        <taxon>Actinomycetes</taxon>
        <taxon>Micrococcales</taxon>
        <taxon>Cellulomonadaceae</taxon>
        <taxon>Cellulomonas</taxon>
    </lineage>
</organism>
<dbReference type="EMBL" id="BONN01000008">
    <property type="protein sequence ID" value="GIG33572.1"/>
    <property type="molecule type" value="Genomic_DNA"/>
</dbReference>
<dbReference type="InterPro" id="IPR020941">
    <property type="entry name" value="SUFU-like_domain"/>
</dbReference>
<dbReference type="Proteomes" id="UP000577956">
    <property type="component" value="Unassembled WGS sequence"/>
</dbReference>
<evidence type="ECO:0000313" key="4">
    <source>
        <dbReference type="Proteomes" id="UP000577956"/>
    </source>
</evidence>
<reference evidence="3 4" key="1">
    <citation type="submission" date="2020-07" db="EMBL/GenBank/DDBJ databases">
        <title>Sequencing the genomes of 1000 actinobacteria strains.</title>
        <authorList>
            <person name="Klenk H.-P."/>
        </authorList>
    </citation>
    <scope>NUCLEOTIDE SEQUENCE [LARGE SCALE GENOMIC DNA]</scope>
    <source>
        <strain evidence="3 4">DSM 24482</strain>
    </source>
</reference>
<dbReference type="Pfam" id="PF05076">
    <property type="entry name" value="SUFU"/>
    <property type="match status" value="1"/>
</dbReference>
<evidence type="ECO:0000313" key="5">
    <source>
        <dbReference type="Proteomes" id="UP000618382"/>
    </source>
</evidence>
<proteinExistence type="predicted"/>
<sequence>MLVEHLERWLGQMVGGWRVDDPQFGGLAFQVFRHGGNAVPQSAAYVTVGVNRYLGGRSLDGHPISQELMLLLPDDLVEADRTAFDALADAGFAVLRDGPFLRGQVVPTRAEPLLAAGKPFLYVTLPVFFDDRFAVAHQDGQPVVIAWVVPVTAAEQQYVTTYGWEAFEALLLHEDPDLVDLYRPSAV</sequence>
<evidence type="ECO:0000259" key="1">
    <source>
        <dbReference type="Pfam" id="PF05076"/>
    </source>
</evidence>
<name>A0A7Y9FIV7_9CELL</name>
<protein>
    <recommendedName>
        <fullName evidence="1">Suppressor of fused-like domain-containing protein</fullName>
    </recommendedName>
</protein>